<protein>
    <submittedName>
        <fullName evidence="1">Uncharacterized protein</fullName>
    </submittedName>
</protein>
<name>A0A0A9D6L8_ARUDO</name>
<evidence type="ECO:0000313" key="1">
    <source>
        <dbReference type="EMBL" id="JAD81290.1"/>
    </source>
</evidence>
<proteinExistence type="predicted"/>
<reference evidence="1" key="1">
    <citation type="submission" date="2014-09" db="EMBL/GenBank/DDBJ databases">
        <authorList>
            <person name="Magalhaes I.L.F."/>
            <person name="Oliveira U."/>
            <person name="Santos F.R."/>
            <person name="Vidigal T.H.D.A."/>
            <person name="Brescovit A.D."/>
            <person name="Santos A.J."/>
        </authorList>
    </citation>
    <scope>NUCLEOTIDE SEQUENCE</scope>
    <source>
        <tissue evidence="1">Shoot tissue taken approximately 20 cm above the soil surface</tissue>
    </source>
</reference>
<dbReference type="EMBL" id="GBRH01216605">
    <property type="protein sequence ID" value="JAD81290.1"/>
    <property type="molecule type" value="Transcribed_RNA"/>
</dbReference>
<organism evidence="1">
    <name type="scientific">Arundo donax</name>
    <name type="common">Giant reed</name>
    <name type="synonym">Donax arundinaceus</name>
    <dbReference type="NCBI Taxonomy" id="35708"/>
    <lineage>
        <taxon>Eukaryota</taxon>
        <taxon>Viridiplantae</taxon>
        <taxon>Streptophyta</taxon>
        <taxon>Embryophyta</taxon>
        <taxon>Tracheophyta</taxon>
        <taxon>Spermatophyta</taxon>
        <taxon>Magnoliopsida</taxon>
        <taxon>Liliopsida</taxon>
        <taxon>Poales</taxon>
        <taxon>Poaceae</taxon>
        <taxon>PACMAD clade</taxon>
        <taxon>Arundinoideae</taxon>
        <taxon>Arundineae</taxon>
        <taxon>Arundo</taxon>
    </lineage>
</organism>
<dbReference type="AlphaFoldDB" id="A0A0A9D6L8"/>
<accession>A0A0A9D6L8</accession>
<reference evidence="1" key="2">
    <citation type="journal article" date="2015" name="Data Brief">
        <title>Shoot transcriptome of the giant reed, Arundo donax.</title>
        <authorList>
            <person name="Barrero R.A."/>
            <person name="Guerrero F.D."/>
            <person name="Moolhuijzen P."/>
            <person name="Goolsby J.A."/>
            <person name="Tidwell J."/>
            <person name="Bellgard S.E."/>
            <person name="Bellgard M.I."/>
        </authorList>
    </citation>
    <scope>NUCLEOTIDE SEQUENCE</scope>
    <source>
        <tissue evidence="1">Shoot tissue taken approximately 20 cm above the soil surface</tissue>
    </source>
</reference>
<sequence>MRRGPPIKFGNSVWVREHNLLREPTHLHIRTVLANSFLVIRGVVIEKRCEEERLGHVVRHVLGEQRVLDASDEALAEDDVRWLDIAHPYQRHGSVEMVDLRHVVRAQAAVLLQRRGLKVGALPRHRP</sequence>